<sequence length="275" mass="29105">MQIPAIETPNIRMPRLGLGTWPMKGEDCTKAVESALALGYRHIDTAEMYGNEDAVGLGLAASGLPRGEIFLTTKIWNDKTNGAAIRTAFDASLKRLATPYVDLLLIHWPSPELDLPDALAGLAAIRAEGRAKAIGVSNFPPKLLQRAVDQGVGLACLQVECHALLDQSKLLEICRANDMALTAYSPLGKGNAPNEPALQAIARKHGATAAQVALAWLLAQPGIAMVPKAASPARQAENLAALELKLDAADMAAIAALPKDRRFVNPAMAPDWANG</sequence>
<comment type="caution">
    <text evidence="4">The sequence shown here is derived from an EMBL/GenBank/DDBJ whole genome shotgun (WGS) entry which is preliminary data.</text>
</comment>
<name>A0ABS6H9T7_9PROT</name>
<keyword evidence="5" id="KW-1185">Reference proteome</keyword>
<dbReference type="PROSITE" id="PS00062">
    <property type="entry name" value="ALDOKETO_REDUCTASE_2"/>
    <property type="match status" value="1"/>
</dbReference>
<evidence type="ECO:0000313" key="5">
    <source>
        <dbReference type="Proteomes" id="UP000689967"/>
    </source>
</evidence>
<reference evidence="4 5" key="1">
    <citation type="submission" date="2021-01" db="EMBL/GenBank/DDBJ databases">
        <title>Roseomonas sp. nov, a bacterium isolated from an oil production mixture in Yumen Oilfield.</title>
        <authorList>
            <person name="Wu D."/>
        </authorList>
    </citation>
    <scope>NUCLEOTIDE SEQUENCE [LARGE SCALE GENOMIC DNA]</scope>
    <source>
        <strain evidence="4 5">ROY-5-3</strain>
    </source>
</reference>
<accession>A0ABS6H9T7</accession>
<dbReference type="EMBL" id="JAERQM010000003">
    <property type="protein sequence ID" value="MBU8544738.1"/>
    <property type="molecule type" value="Genomic_DNA"/>
</dbReference>
<dbReference type="PIRSF" id="PIRSF000097">
    <property type="entry name" value="AKR"/>
    <property type="match status" value="1"/>
</dbReference>
<evidence type="ECO:0000256" key="2">
    <source>
        <dbReference type="ARBA" id="ARBA00023002"/>
    </source>
</evidence>
<keyword evidence="1" id="KW-0521">NADP</keyword>
<dbReference type="InterPro" id="IPR018170">
    <property type="entry name" value="Aldo/ket_reductase_CS"/>
</dbReference>
<evidence type="ECO:0000256" key="1">
    <source>
        <dbReference type="ARBA" id="ARBA00022857"/>
    </source>
</evidence>
<dbReference type="PANTHER" id="PTHR43827">
    <property type="entry name" value="2,5-DIKETO-D-GLUCONIC ACID REDUCTASE"/>
    <property type="match status" value="1"/>
</dbReference>
<dbReference type="Proteomes" id="UP000689967">
    <property type="component" value="Unassembled WGS sequence"/>
</dbReference>
<evidence type="ECO:0000313" key="4">
    <source>
        <dbReference type="EMBL" id="MBU8544738.1"/>
    </source>
</evidence>
<feature type="domain" description="NADP-dependent oxidoreductase" evidence="3">
    <location>
        <begin position="15"/>
        <end position="257"/>
    </location>
</feature>
<gene>
    <name evidence="4" type="ORF">JJQ90_13540</name>
</gene>
<proteinExistence type="predicted"/>
<organism evidence="4 5">
    <name type="scientific">Falsiroseomonas oleicola</name>
    <dbReference type="NCBI Taxonomy" id="2801474"/>
    <lineage>
        <taxon>Bacteria</taxon>
        <taxon>Pseudomonadati</taxon>
        <taxon>Pseudomonadota</taxon>
        <taxon>Alphaproteobacteria</taxon>
        <taxon>Acetobacterales</taxon>
        <taxon>Roseomonadaceae</taxon>
        <taxon>Falsiroseomonas</taxon>
    </lineage>
</organism>
<dbReference type="PROSITE" id="PS00798">
    <property type="entry name" value="ALDOKETO_REDUCTASE_1"/>
    <property type="match status" value="1"/>
</dbReference>
<protein>
    <submittedName>
        <fullName evidence="4">Aldo/keto reductase</fullName>
    </submittedName>
</protein>
<dbReference type="Pfam" id="PF00248">
    <property type="entry name" value="Aldo_ket_red"/>
    <property type="match status" value="1"/>
</dbReference>
<keyword evidence="2" id="KW-0560">Oxidoreductase</keyword>
<dbReference type="PANTHER" id="PTHR43827:SF3">
    <property type="entry name" value="NADP-DEPENDENT OXIDOREDUCTASE DOMAIN-CONTAINING PROTEIN"/>
    <property type="match status" value="1"/>
</dbReference>
<dbReference type="InterPro" id="IPR020471">
    <property type="entry name" value="AKR"/>
</dbReference>
<dbReference type="InterPro" id="IPR023210">
    <property type="entry name" value="NADP_OxRdtase_dom"/>
</dbReference>
<evidence type="ECO:0000259" key="3">
    <source>
        <dbReference type="Pfam" id="PF00248"/>
    </source>
</evidence>